<evidence type="ECO:0000313" key="2">
    <source>
        <dbReference type="Proteomes" id="UP000702209"/>
    </source>
</evidence>
<dbReference type="EMBL" id="JADLQX010000062">
    <property type="protein sequence ID" value="MBF6302832.1"/>
    <property type="molecule type" value="Genomic_DNA"/>
</dbReference>
<sequence length="418" mass="46322">MSTAELRSWLHAPDPERFPYEAVVRTYHCVGKHFVPNELLELLGKARAVLPGVHGPWPRLRTLAAFLDTALDKPDSRYDYSSYLALPLLELPTADDPVQQAPFARSRCDRLTSQLITDVLAFELAALEGHTTLLPKMRPAPELVVKRFRHGVRAIGPALTRMALDSGLTVKEPVDLARQACALVRADMSPAERRALQLSMLPVYTAHDEYLFLRVLQAFETTFALLAVQLRGAVAGLTSGEVDRTVHYLTSSGAALREAAPLFSMLATMQIESFRTFREFTEGASAIQSNNYKIVESICRQPDIERLDSPAYQSVPEVRNRVMAGLHITLDEAYARACRSGDLMEADQTRLAEAMADFSSALLRWRTTHYRLAVRMLGDASGTGYTAGTPYLAAVQNVPVFTTVEASWSRRATSEHSS</sequence>
<dbReference type="PANTHER" id="PTHR10138:SF0">
    <property type="entry name" value="TRYPTOPHAN 2,3-DIOXYGENASE"/>
    <property type="match status" value="1"/>
</dbReference>
<protein>
    <submittedName>
        <fullName evidence="1">Tryptophan 2,3-dioxygenase</fullName>
    </submittedName>
</protein>
<gene>
    <name evidence="1" type="ORF">IU459_35690</name>
</gene>
<comment type="caution">
    <text evidence="1">The sequence shown here is derived from an EMBL/GenBank/DDBJ whole genome shotgun (WGS) entry which is preliminary data.</text>
</comment>
<evidence type="ECO:0000313" key="1">
    <source>
        <dbReference type="EMBL" id="MBF6302832.1"/>
    </source>
</evidence>
<dbReference type="InterPro" id="IPR004981">
    <property type="entry name" value="Trp_2_3_dOase"/>
</dbReference>
<dbReference type="RefSeq" id="WP_195134013.1">
    <property type="nucleotide sequence ID" value="NZ_JADLQX010000062.1"/>
</dbReference>
<dbReference type="PANTHER" id="PTHR10138">
    <property type="entry name" value="TRYPTOPHAN 2,3-DIOXYGENASE"/>
    <property type="match status" value="1"/>
</dbReference>
<name>A0ABS0D1X1_9NOCA</name>
<dbReference type="Gene3D" id="1.20.58.480">
    <property type="match status" value="1"/>
</dbReference>
<organism evidence="1 2">
    <name type="scientific">Nocardia amamiensis</name>
    <dbReference type="NCBI Taxonomy" id="404578"/>
    <lineage>
        <taxon>Bacteria</taxon>
        <taxon>Bacillati</taxon>
        <taxon>Actinomycetota</taxon>
        <taxon>Actinomycetes</taxon>
        <taxon>Mycobacteriales</taxon>
        <taxon>Nocardiaceae</taxon>
        <taxon>Nocardia</taxon>
    </lineage>
</organism>
<reference evidence="1 2" key="1">
    <citation type="submission" date="2020-10" db="EMBL/GenBank/DDBJ databases">
        <title>Identification of Nocardia species via Next-generation sequencing and recognition of intraspecies genetic diversity.</title>
        <authorList>
            <person name="Li P."/>
            <person name="Li P."/>
            <person name="Lu B."/>
        </authorList>
    </citation>
    <scope>NUCLEOTIDE SEQUENCE [LARGE SCALE GENOMIC DNA]</scope>
    <source>
        <strain evidence="1 2">BJ06-0157</strain>
    </source>
</reference>
<proteinExistence type="predicted"/>
<dbReference type="InterPro" id="IPR037217">
    <property type="entry name" value="Trp/Indoleamine_2_3_dOase-like"/>
</dbReference>
<dbReference type="Proteomes" id="UP000702209">
    <property type="component" value="Unassembled WGS sequence"/>
</dbReference>
<accession>A0ABS0D1X1</accession>
<keyword evidence="2" id="KW-1185">Reference proteome</keyword>
<dbReference type="SUPFAM" id="SSF140959">
    <property type="entry name" value="Indolic compounds 2,3-dioxygenase-like"/>
    <property type="match status" value="1"/>
</dbReference>